<evidence type="ECO:0000313" key="3">
    <source>
        <dbReference type="EMBL" id="TDK39050.1"/>
    </source>
</evidence>
<feature type="transmembrane region" description="Helical" evidence="1">
    <location>
        <begin position="68"/>
        <end position="86"/>
    </location>
</feature>
<evidence type="ECO:0000313" key="4">
    <source>
        <dbReference type="Proteomes" id="UP000295238"/>
    </source>
</evidence>
<feature type="transmembrane region" description="Helical" evidence="1">
    <location>
        <begin position="177"/>
        <end position="195"/>
    </location>
</feature>
<dbReference type="PIRSF" id="PIRSF016919">
    <property type="entry name" value="HupE_UreJ"/>
    <property type="match status" value="1"/>
</dbReference>
<feature type="transmembrane region" description="Helical" evidence="1">
    <location>
        <begin position="37"/>
        <end position="56"/>
    </location>
</feature>
<accession>A0A4V3APT7</accession>
<organism evidence="3 4">
    <name type="scientific">Rhizobium deserti</name>
    <dbReference type="NCBI Taxonomy" id="2547961"/>
    <lineage>
        <taxon>Bacteria</taxon>
        <taxon>Pseudomonadati</taxon>
        <taxon>Pseudomonadota</taxon>
        <taxon>Alphaproteobacteria</taxon>
        <taxon>Hyphomicrobiales</taxon>
        <taxon>Rhizobiaceae</taxon>
        <taxon>Rhizobium/Agrobacterium group</taxon>
        <taxon>Rhizobium</taxon>
    </lineage>
</organism>
<comment type="caution">
    <text evidence="3">The sequence shown here is derived from an EMBL/GenBank/DDBJ whole genome shotgun (WGS) entry which is preliminary data.</text>
</comment>
<proteinExistence type="predicted"/>
<evidence type="ECO:0000256" key="2">
    <source>
        <dbReference type="SAM" id="SignalP"/>
    </source>
</evidence>
<dbReference type="InterPro" id="IPR007038">
    <property type="entry name" value="HupE_UreJ"/>
</dbReference>
<dbReference type="AlphaFoldDB" id="A0A4V3APT7"/>
<feature type="signal peptide" evidence="2">
    <location>
        <begin position="1"/>
        <end position="21"/>
    </location>
</feature>
<keyword evidence="2" id="KW-0732">Signal</keyword>
<keyword evidence="1" id="KW-0472">Membrane</keyword>
<feature type="transmembrane region" description="Helical" evidence="1">
    <location>
        <begin position="92"/>
        <end position="110"/>
    </location>
</feature>
<protein>
    <submittedName>
        <fullName evidence="3">HupE/UreJ family protein</fullName>
    </submittedName>
</protein>
<gene>
    <name evidence="3" type="ORF">E2F50_02625</name>
</gene>
<dbReference type="OrthoDB" id="9808192at2"/>
<feature type="chain" id="PRO_5020265096" evidence="2">
    <location>
        <begin position="22"/>
        <end position="196"/>
    </location>
</feature>
<feature type="transmembrane region" description="Helical" evidence="1">
    <location>
        <begin position="117"/>
        <end position="136"/>
    </location>
</feature>
<keyword evidence="4" id="KW-1185">Reference proteome</keyword>
<reference evidence="3 4" key="1">
    <citation type="submission" date="2019-03" db="EMBL/GenBank/DDBJ databases">
        <title>Rhizobium sp. nov., an bacterium isolated from biocrust in Mu Us Desert.</title>
        <authorList>
            <person name="Lixiong L."/>
        </authorList>
    </citation>
    <scope>NUCLEOTIDE SEQUENCE [LARGE SCALE GENOMIC DNA]</scope>
    <source>
        <strain evidence="3 4">SPY-1</strain>
    </source>
</reference>
<name>A0A4V3APT7_9HYPH</name>
<dbReference type="RefSeq" id="WP_133314498.1">
    <property type="nucleotide sequence ID" value="NZ_SMTL01000001.1"/>
</dbReference>
<keyword evidence="1" id="KW-1133">Transmembrane helix</keyword>
<dbReference type="Proteomes" id="UP000295238">
    <property type="component" value="Unassembled WGS sequence"/>
</dbReference>
<dbReference type="EMBL" id="SMTL01000001">
    <property type="protein sequence ID" value="TDK39050.1"/>
    <property type="molecule type" value="Genomic_DNA"/>
</dbReference>
<feature type="transmembrane region" description="Helical" evidence="1">
    <location>
        <begin position="148"/>
        <end position="170"/>
    </location>
</feature>
<sequence>MLRRLSLSAAILTAAAAPAFAHLDPLAHGSFMAGVSHPLFGFDHVLAMVTVGLWAAQTAGRDQGSVTTLWAVPAAFVATMALGFAAGTAGVALPFVEPAILASVIALGLLVSMAVKLPVPASAAVVAVFALFHGFAHGEELGTAGALQFGLGFVAATALLHGAGIALGLAASRFAPALARLAGALTALIGLSLVFG</sequence>
<keyword evidence="1" id="KW-0812">Transmembrane</keyword>
<evidence type="ECO:0000256" key="1">
    <source>
        <dbReference type="SAM" id="Phobius"/>
    </source>
</evidence>
<dbReference type="Pfam" id="PF04955">
    <property type="entry name" value="HupE_UreJ"/>
    <property type="match status" value="1"/>
</dbReference>